<dbReference type="RefSeq" id="WP_173813086.1">
    <property type="nucleotide sequence ID" value="NZ_FNHB01000016.1"/>
</dbReference>
<organism evidence="2 3">
    <name type="scientific">Dendrosporobacter quercicolus</name>
    <dbReference type="NCBI Taxonomy" id="146817"/>
    <lineage>
        <taxon>Bacteria</taxon>
        <taxon>Bacillati</taxon>
        <taxon>Bacillota</taxon>
        <taxon>Negativicutes</taxon>
        <taxon>Selenomonadales</taxon>
        <taxon>Sporomusaceae</taxon>
        <taxon>Dendrosporobacter</taxon>
    </lineage>
</organism>
<gene>
    <name evidence="2" type="ORF">SAMN04488502_11630</name>
</gene>
<dbReference type="AlphaFoldDB" id="A0A1H0A2K0"/>
<keyword evidence="1" id="KW-1133">Transmembrane helix</keyword>
<name>A0A1H0A2K0_9FIRM</name>
<keyword evidence="1" id="KW-0812">Transmembrane</keyword>
<sequence>MSMLTRVVYGLFIAVLGVAFTLYTFGLVIAAPFLILIKNCNKLFNRNTLGSRKLQNV</sequence>
<feature type="transmembrane region" description="Helical" evidence="1">
    <location>
        <begin position="12"/>
        <end position="37"/>
    </location>
</feature>
<evidence type="ECO:0000256" key="1">
    <source>
        <dbReference type="SAM" id="Phobius"/>
    </source>
</evidence>
<dbReference type="Proteomes" id="UP000214880">
    <property type="component" value="Unassembled WGS sequence"/>
</dbReference>
<accession>A0A1H0A2K0</accession>
<evidence type="ECO:0000313" key="3">
    <source>
        <dbReference type="Proteomes" id="UP000214880"/>
    </source>
</evidence>
<keyword evidence="3" id="KW-1185">Reference proteome</keyword>
<evidence type="ECO:0000313" key="2">
    <source>
        <dbReference type="EMBL" id="SDN27441.1"/>
    </source>
</evidence>
<reference evidence="2 3" key="1">
    <citation type="submission" date="2016-10" db="EMBL/GenBank/DDBJ databases">
        <authorList>
            <person name="de Groot N.N."/>
        </authorList>
    </citation>
    <scope>NUCLEOTIDE SEQUENCE [LARGE SCALE GENOMIC DNA]</scope>
    <source>
        <strain evidence="2 3">DSM 1736</strain>
    </source>
</reference>
<keyword evidence="1" id="KW-0472">Membrane</keyword>
<proteinExistence type="predicted"/>
<protein>
    <submittedName>
        <fullName evidence="2">Uncharacterized protein</fullName>
    </submittedName>
</protein>
<dbReference type="EMBL" id="FNHB01000016">
    <property type="protein sequence ID" value="SDN27441.1"/>
    <property type="molecule type" value="Genomic_DNA"/>
</dbReference>